<dbReference type="InterPro" id="IPR001179">
    <property type="entry name" value="PPIase_FKBP_dom"/>
</dbReference>
<dbReference type="PROSITE" id="PS50059">
    <property type="entry name" value="FKBP_PPIASE"/>
    <property type="match status" value="1"/>
</dbReference>
<dbReference type="InterPro" id="IPR044208">
    <property type="entry name" value="FKBP19-like"/>
</dbReference>
<feature type="domain" description="PPIase FKBP-type" evidence="3">
    <location>
        <begin position="91"/>
        <end position="185"/>
    </location>
</feature>
<protein>
    <recommendedName>
        <fullName evidence="1">peptidylprolyl isomerase</fullName>
        <ecNumber evidence="1">5.2.1.8</ecNumber>
    </recommendedName>
</protein>
<evidence type="ECO:0000259" key="3">
    <source>
        <dbReference type="PROSITE" id="PS50059"/>
    </source>
</evidence>
<dbReference type="Pfam" id="PF00254">
    <property type="entry name" value="FKBP_C"/>
    <property type="match status" value="1"/>
</dbReference>
<evidence type="ECO:0000256" key="2">
    <source>
        <dbReference type="SAM" id="SignalP"/>
    </source>
</evidence>
<dbReference type="PANTHER" id="PTHR47717">
    <property type="entry name" value="PEPTIDYL-PROLYL CIS-TRANS ISOMERASE FKBP19, CHLOROPLASTIC"/>
    <property type="match status" value="1"/>
</dbReference>
<dbReference type="Gene3D" id="3.10.50.40">
    <property type="match status" value="1"/>
</dbReference>
<keyword evidence="1" id="KW-0413">Isomerase</keyword>
<dbReference type="AlphaFoldDB" id="A0A7S2H1E9"/>
<dbReference type="EMBL" id="HBGS01055921">
    <property type="protein sequence ID" value="CAD9477747.1"/>
    <property type="molecule type" value="Transcribed_RNA"/>
</dbReference>
<proteinExistence type="predicted"/>
<name>A0A7S2H1E9_9STRA</name>
<evidence type="ECO:0000256" key="1">
    <source>
        <dbReference type="PROSITE-ProRule" id="PRU00277"/>
    </source>
</evidence>
<sequence length="229" mass="24918">MITIVSALLFVFSVDGLSPHKSKKVLSLTRTPELNRRSLLGGTGAWLCTTKVAKADRPDFVTTQPGFEKLSSGLQIKNGNPGKGDKVIEPGDRVVYKWEGYTIGYFGRPFEAQSGVKGGDFATEQDFERFVVGKGTVVPALEQGVLGMREGAVRQIVFGTDLGYPFIGDPNRGVLADPDHSKVGPTPHSFSGMRALNFVLENKGDRIDKTMLLTVKVVRIDKLGFSDKK</sequence>
<feature type="chain" id="PRO_5030688686" description="peptidylprolyl isomerase" evidence="2">
    <location>
        <begin position="17"/>
        <end position="229"/>
    </location>
</feature>
<organism evidence="4">
    <name type="scientific">Octactis speculum</name>
    <dbReference type="NCBI Taxonomy" id="3111310"/>
    <lineage>
        <taxon>Eukaryota</taxon>
        <taxon>Sar</taxon>
        <taxon>Stramenopiles</taxon>
        <taxon>Ochrophyta</taxon>
        <taxon>Dictyochophyceae</taxon>
        <taxon>Dictyochales</taxon>
        <taxon>Dictyochaceae</taxon>
        <taxon>Octactis</taxon>
    </lineage>
</organism>
<dbReference type="PANTHER" id="PTHR47717:SF1">
    <property type="entry name" value="PEPTIDYL-PROLYL CIS-TRANS ISOMERASE FKBP19, CHLOROPLASTIC"/>
    <property type="match status" value="1"/>
</dbReference>
<dbReference type="EC" id="5.2.1.8" evidence="1"/>
<feature type="signal peptide" evidence="2">
    <location>
        <begin position="1"/>
        <end position="16"/>
    </location>
</feature>
<keyword evidence="2" id="KW-0732">Signal</keyword>
<comment type="catalytic activity">
    <reaction evidence="1">
        <text>[protein]-peptidylproline (omega=180) = [protein]-peptidylproline (omega=0)</text>
        <dbReference type="Rhea" id="RHEA:16237"/>
        <dbReference type="Rhea" id="RHEA-COMP:10747"/>
        <dbReference type="Rhea" id="RHEA-COMP:10748"/>
        <dbReference type="ChEBI" id="CHEBI:83833"/>
        <dbReference type="ChEBI" id="CHEBI:83834"/>
        <dbReference type="EC" id="5.2.1.8"/>
    </reaction>
</comment>
<dbReference type="GO" id="GO:0003755">
    <property type="term" value="F:peptidyl-prolyl cis-trans isomerase activity"/>
    <property type="evidence" value="ECO:0007669"/>
    <property type="project" value="UniProtKB-KW"/>
</dbReference>
<gene>
    <name evidence="4" type="ORF">DSPE1174_LOCUS29093</name>
</gene>
<reference evidence="4" key="1">
    <citation type="submission" date="2021-01" db="EMBL/GenBank/DDBJ databases">
        <authorList>
            <person name="Corre E."/>
            <person name="Pelletier E."/>
            <person name="Niang G."/>
            <person name="Scheremetjew M."/>
            <person name="Finn R."/>
            <person name="Kale V."/>
            <person name="Holt S."/>
            <person name="Cochrane G."/>
            <person name="Meng A."/>
            <person name="Brown T."/>
            <person name="Cohen L."/>
        </authorList>
    </citation>
    <scope>NUCLEOTIDE SEQUENCE</scope>
    <source>
        <strain evidence="4">CCMP1381</strain>
    </source>
</reference>
<dbReference type="GO" id="GO:0009579">
    <property type="term" value="C:thylakoid"/>
    <property type="evidence" value="ECO:0007669"/>
    <property type="project" value="TreeGrafter"/>
</dbReference>
<accession>A0A7S2H1E9</accession>
<dbReference type="GO" id="GO:0009507">
    <property type="term" value="C:chloroplast"/>
    <property type="evidence" value="ECO:0007669"/>
    <property type="project" value="TreeGrafter"/>
</dbReference>
<dbReference type="SUPFAM" id="SSF54534">
    <property type="entry name" value="FKBP-like"/>
    <property type="match status" value="1"/>
</dbReference>
<evidence type="ECO:0000313" key="4">
    <source>
        <dbReference type="EMBL" id="CAD9477747.1"/>
    </source>
</evidence>
<keyword evidence="1" id="KW-0697">Rotamase</keyword>
<dbReference type="InterPro" id="IPR046357">
    <property type="entry name" value="PPIase_dom_sf"/>
</dbReference>